<gene>
    <name evidence="6" type="ORF">SAMN04489752_3534</name>
</gene>
<dbReference type="SUPFAM" id="SSF46785">
    <property type="entry name" value="Winged helix' DNA-binding domain"/>
    <property type="match status" value="1"/>
</dbReference>
<dbReference type="STRING" id="1136497.SAMN04489752_3534"/>
<dbReference type="Gene3D" id="3.40.190.290">
    <property type="match status" value="1"/>
</dbReference>
<evidence type="ECO:0000313" key="7">
    <source>
        <dbReference type="Proteomes" id="UP000199597"/>
    </source>
</evidence>
<dbReference type="InterPro" id="IPR036388">
    <property type="entry name" value="WH-like_DNA-bd_sf"/>
</dbReference>
<dbReference type="GO" id="GO:0043565">
    <property type="term" value="F:sequence-specific DNA binding"/>
    <property type="evidence" value="ECO:0007669"/>
    <property type="project" value="TreeGrafter"/>
</dbReference>
<evidence type="ECO:0000256" key="3">
    <source>
        <dbReference type="ARBA" id="ARBA00023125"/>
    </source>
</evidence>
<dbReference type="GO" id="GO:0006351">
    <property type="term" value="P:DNA-templated transcription"/>
    <property type="evidence" value="ECO:0007669"/>
    <property type="project" value="TreeGrafter"/>
</dbReference>
<evidence type="ECO:0000256" key="1">
    <source>
        <dbReference type="ARBA" id="ARBA00009437"/>
    </source>
</evidence>
<dbReference type="InterPro" id="IPR058163">
    <property type="entry name" value="LysR-type_TF_proteobact-type"/>
</dbReference>
<keyword evidence="4" id="KW-0804">Transcription</keyword>
<comment type="similarity">
    <text evidence="1">Belongs to the LysR transcriptional regulatory family.</text>
</comment>
<keyword evidence="7" id="KW-1185">Reference proteome</keyword>
<dbReference type="Pfam" id="PF00126">
    <property type="entry name" value="HTH_1"/>
    <property type="match status" value="1"/>
</dbReference>
<dbReference type="InterPro" id="IPR000847">
    <property type="entry name" value="LysR_HTH_N"/>
</dbReference>
<sequence>MTGADVIGPRMDTVRIDDFHFFATIGEEMNLTAAARSMGMSVSAVSRRLTDLENRLGVRLIHRTSRQMVMTAEGLLFLEGSRRIVHEAEVLRADVANSVDSERGTLVICGTLGFGRTHLSELVADFHRAHPNIEVHLELSADPFDLENSRFDMLVGVGAAKDSQLVYRRLLRNRRVLCASPDYLERRGAPHSIHELRDHDCLILSEHEPDFNLWKFELDGVITPIRVRGPLRCNDGDTVTRWAVQGHGIAMRSVWNVRPYLETGQLVPVLADVPTIRSDIYLAFPNTELYPLRAQRFTEFLQREIPKRVKSPDDFFGFS</sequence>
<proteinExistence type="inferred from homology"/>
<dbReference type="EMBL" id="LT629766">
    <property type="protein sequence ID" value="SDT15924.1"/>
    <property type="molecule type" value="Genomic_DNA"/>
</dbReference>
<dbReference type="OrthoDB" id="570111at2"/>
<dbReference type="SUPFAM" id="SSF53850">
    <property type="entry name" value="Periplasmic binding protein-like II"/>
    <property type="match status" value="1"/>
</dbReference>
<evidence type="ECO:0000259" key="5">
    <source>
        <dbReference type="PROSITE" id="PS50931"/>
    </source>
</evidence>
<dbReference type="GO" id="GO:0003700">
    <property type="term" value="F:DNA-binding transcription factor activity"/>
    <property type="evidence" value="ECO:0007669"/>
    <property type="project" value="InterPro"/>
</dbReference>
<dbReference type="InterPro" id="IPR036390">
    <property type="entry name" value="WH_DNA-bd_sf"/>
</dbReference>
<evidence type="ECO:0000256" key="4">
    <source>
        <dbReference type="ARBA" id="ARBA00023163"/>
    </source>
</evidence>
<dbReference type="PROSITE" id="PS50931">
    <property type="entry name" value="HTH_LYSR"/>
    <property type="match status" value="1"/>
</dbReference>
<feature type="domain" description="HTH lysR-type" evidence="5">
    <location>
        <begin position="14"/>
        <end position="71"/>
    </location>
</feature>
<reference evidence="7" key="1">
    <citation type="submission" date="2016-10" db="EMBL/GenBank/DDBJ databases">
        <authorList>
            <person name="Varghese N."/>
            <person name="Submissions S."/>
        </authorList>
    </citation>
    <scope>NUCLEOTIDE SEQUENCE [LARGE SCALE GENOMIC DNA]</scope>
    <source>
        <strain evidence="7">DSM 23676</strain>
    </source>
</reference>
<keyword evidence="2" id="KW-0805">Transcription regulation</keyword>
<keyword evidence="3 6" id="KW-0238">DNA-binding</keyword>
<accession>A0A1H1Y396</accession>
<dbReference type="PANTHER" id="PTHR30537">
    <property type="entry name" value="HTH-TYPE TRANSCRIPTIONAL REGULATOR"/>
    <property type="match status" value="1"/>
</dbReference>
<organism evidence="6 7">
    <name type="scientific">Brevibacterium siliguriense</name>
    <dbReference type="NCBI Taxonomy" id="1136497"/>
    <lineage>
        <taxon>Bacteria</taxon>
        <taxon>Bacillati</taxon>
        <taxon>Actinomycetota</taxon>
        <taxon>Actinomycetes</taxon>
        <taxon>Micrococcales</taxon>
        <taxon>Brevibacteriaceae</taxon>
        <taxon>Brevibacterium</taxon>
    </lineage>
</organism>
<dbReference type="FunFam" id="1.10.10.10:FF:000001">
    <property type="entry name" value="LysR family transcriptional regulator"/>
    <property type="match status" value="1"/>
</dbReference>
<dbReference type="AlphaFoldDB" id="A0A1H1Y396"/>
<evidence type="ECO:0000256" key="2">
    <source>
        <dbReference type="ARBA" id="ARBA00023015"/>
    </source>
</evidence>
<dbReference type="Pfam" id="PF03466">
    <property type="entry name" value="LysR_substrate"/>
    <property type="match status" value="1"/>
</dbReference>
<evidence type="ECO:0000313" key="6">
    <source>
        <dbReference type="EMBL" id="SDT15924.1"/>
    </source>
</evidence>
<dbReference type="PANTHER" id="PTHR30537:SF5">
    <property type="entry name" value="HTH-TYPE TRANSCRIPTIONAL ACTIVATOR TTDR-RELATED"/>
    <property type="match status" value="1"/>
</dbReference>
<dbReference type="Proteomes" id="UP000199597">
    <property type="component" value="Chromosome I"/>
</dbReference>
<name>A0A1H1Y396_9MICO</name>
<protein>
    <submittedName>
        <fullName evidence="6">DNA-binding transcriptional regulator, LysR family</fullName>
    </submittedName>
</protein>
<dbReference type="InterPro" id="IPR005119">
    <property type="entry name" value="LysR_subst-bd"/>
</dbReference>
<dbReference type="Gene3D" id="1.10.10.10">
    <property type="entry name" value="Winged helix-like DNA-binding domain superfamily/Winged helix DNA-binding domain"/>
    <property type="match status" value="1"/>
</dbReference>